<dbReference type="GO" id="GO:0000156">
    <property type="term" value="F:phosphorelay response regulator activity"/>
    <property type="evidence" value="ECO:0007669"/>
    <property type="project" value="InterPro"/>
</dbReference>
<dbReference type="SUPFAM" id="SSF52172">
    <property type="entry name" value="CheY-like"/>
    <property type="match status" value="1"/>
</dbReference>
<dbReference type="SMART" id="SM00448">
    <property type="entry name" value="REC"/>
    <property type="match status" value="1"/>
</dbReference>
<evidence type="ECO:0000313" key="5">
    <source>
        <dbReference type="Proteomes" id="UP001142462"/>
    </source>
</evidence>
<dbReference type="PANTHER" id="PTHR37299:SF1">
    <property type="entry name" value="STAGE 0 SPORULATION PROTEIN A HOMOLOG"/>
    <property type="match status" value="1"/>
</dbReference>
<feature type="modified residue" description="4-aspartylphosphate" evidence="1">
    <location>
        <position position="57"/>
    </location>
</feature>
<dbReference type="AlphaFoldDB" id="A0A9W6H5U2"/>
<keyword evidence="1" id="KW-0597">Phosphoprotein</keyword>
<protein>
    <submittedName>
        <fullName evidence="4">DNA-binding response regulator</fullName>
    </submittedName>
</protein>
<organism evidence="4 5">
    <name type="scientific">Microbacterium barkeri</name>
    <dbReference type="NCBI Taxonomy" id="33917"/>
    <lineage>
        <taxon>Bacteria</taxon>
        <taxon>Bacillati</taxon>
        <taxon>Actinomycetota</taxon>
        <taxon>Actinomycetes</taxon>
        <taxon>Micrococcales</taxon>
        <taxon>Microbacteriaceae</taxon>
        <taxon>Microbacterium</taxon>
    </lineage>
</organism>
<dbReference type="InterPro" id="IPR007492">
    <property type="entry name" value="LytTR_DNA-bd_dom"/>
</dbReference>
<evidence type="ECO:0000259" key="3">
    <source>
        <dbReference type="PROSITE" id="PS50930"/>
    </source>
</evidence>
<dbReference type="Gene3D" id="2.40.50.1020">
    <property type="entry name" value="LytTr DNA-binding domain"/>
    <property type="match status" value="1"/>
</dbReference>
<dbReference type="SMART" id="SM00850">
    <property type="entry name" value="LytTR"/>
    <property type="match status" value="1"/>
</dbReference>
<keyword evidence="4" id="KW-0238">DNA-binding</keyword>
<keyword evidence="5" id="KW-1185">Reference proteome</keyword>
<dbReference type="InterPro" id="IPR046947">
    <property type="entry name" value="LytR-like"/>
</dbReference>
<dbReference type="Proteomes" id="UP001142462">
    <property type="component" value="Unassembled WGS sequence"/>
</dbReference>
<dbReference type="Pfam" id="PF00072">
    <property type="entry name" value="Response_reg"/>
    <property type="match status" value="1"/>
</dbReference>
<dbReference type="InterPro" id="IPR001789">
    <property type="entry name" value="Sig_transdc_resp-reg_receiver"/>
</dbReference>
<comment type="caution">
    <text evidence="4">The sequence shown here is derived from an EMBL/GenBank/DDBJ whole genome shotgun (WGS) entry which is preliminary data.</text>
</comment>
<dbReference type="PROSITE" id="PS50110">
    <property type="entry name" value="RESPONSE_REGULATORY"/>
    <property type="match status" value="1"/>
</dbReference>
<accession>A0A9W6H5U2</accession>
<dbReference type="PROSITE" id="PS50930">
    <property type="entry name" value="HTH_LYTTR"/>
    <property type="match status" value="1"/>
</dbReference>
<feature type="domain" description="HTH LytTR-type" evidence="3">
    <location>
        <begin position="132"/>
        <end position="231"/>
    </location>
</feature>
<dbReference type="InterPro" id="IPR011006">
    <property type="entry name" value="CheY-like_superfamily"/>
</dbReference>
<feature type="domain" description="Response regulatory" evidence="2">
    <location>
        <begin position="3"/>
        <end position="120"/>
    </location>
</feature>
<evidence type="ECO:0000259" key="2">
    <source>
        <dbReference type="PROSITE" id="PS50110"/>
    </source>
</evidence>
<dbReference type="GO" id="GO:0003677">
    <property type="term" value="F:DNA binding"/>
    <property type="evidence" value="ECO:0007669"/>
    <property type="project" value="UniProtKB-KW"/>
</dbReference>
<reference evidence="4" key="1">
    <citation type="journal article" date="2014" name="Int. J. Syst. Evol. Microbiol.">
        <title>Complete genome sequence of Corynebacterium casei LMG S-19264T (=DSM 44701T), isolated from a smear-ripened cheese.</title>
        <authorList>
            <consortium name="US DOE Joint Genome Institute (JGI-PGF)"/>
            <person name="Walter F."/>
            <person name="Albersmeier A."/>
            <person name="Kalinowski J."/>
            <person name="Ruckert C."/>
        </authorList>
    </citation>
    <scope>NUCLEOTIDE SEQUENCE</scope>
    <source>
        <strain evidence="4">VKM Ac-1020</strain>
    </source>
</reference>
<dbReference type="RefSeq" id="WP_271174388.1">
    <property type="nucleotide sequence ID" value="NZ_BSEJ01000016.1"/>
</dbReference>
<name>A0A9W6H5U2_9MICO</name>
<evidence type="ECO:0000313" key="4">
    <source>
        <dbReference type="EMBL" id="GLJ62699.1"/>
    </source>
</evidence>
<dbReference type="Pfam" id="PF04397">
    <property type="entry name" value="LytTR"/>
    <property type="match status" value="1"/>
</dbReference>
<proteinExistence type="predicted"/>
<sequence length="240" mass="27350">MIRIAVVEDDPGSIDRLLSHLDRFQREHDERFHIGAFHDGADILDDYRPDWDVLLLDIQMERVDGMTAARRIREVDGEVIIVFVTSSPQYAISGYEVDALSYLLKPVSYAAFEQEMERCLVRLRRRERRHLLFSTTDGARHRVDVADIVYLESAKHNVLIHTLETDHTVVATLKAMEAELTDEGFHRCNSGYLVNLRHVTGVEGSDCRMRGGARLQISRPRKKDFLAALASYIGSRGITA</sequence>
<evidence type="ECO:0000256" key="1">
    <source>
        <dbReference type="PROSITE-ProRule" id="PRU00169"/>
    </source>
</evidence>
<gene>
    <name evidence="4" type="ORF">GCM10017576_28300</name>
</gene>
<reference evidence="4" key="2">
    <citation type="submission" date="2023-01" db="EMBL/GenBank/DDBJ databases">
        <authorList>
            <person name="Sun Q."/>
            <person name="Evtushenko L."/>
        </authorList>
    </citation>
    <scope>NUCLEOTIDE SEQUENCE</scope>
    <source>
        <strain evidence="4">VKM Ac-1020</strain>
    </source>
</reference>
<dbReference type="EMBL" id="BSEJ01000016">
    <property type="protein sequence ID" value="GLJ62699.1"/>
    <property type="molecule type" value="Genomic_DNA"/>
</dbReference>
<dbReference type="Gene3D" id="3.40.50.2300">
    <property type="match status" value="1"/>
</dbReference>
<dbReference type="PANTHER" id="PTHR37299">
    <property type="entry name" value="TRANSCRIPTIONAL REGULATOR-RELATED"/>
    <property type="match status" value="1"/>
</dbReference>